<comment type="caution">
    <text evidence="1">The sequence shown here is derived from an EMBL/GenBank/DDBJ whole genome shotgun (WGS) entry which is preliminary data.</text>
</comment>
<evidence type="ECO:0000313" key="1">
    <source>
        <dbReference type="EMBL" id="KRZ19035.1"/>
    </source>
</evidence>
<evidence type="ECO:0000313" key="2">
    <source>
        <dbReference type="Proteomes" id="UP000055024"/>
    </source>
</evidence>
<keyword evidence="2" id="KW-1185">Reference proteome</keyword>
<reference evidence="1 2" key="1">
    <citation type="submission" date="2015-01" db="EMBL/GenBank/DDBJ databases">
        <title>Evolution of Trichinella species and genotypes.</title>
        <authorList>
            <person name="Korhonen P.K."/>
            <person name="Edoardo P."/>
            <person name="Giuseppe L.R."/>
            <person name="Gasser R.B."/>
        </authorList>
    </citation>
    <scope>NUCLEOTIDE SEQUENCE [LARGE SCALE GENOMIC DNA]</scope>
    <source>
        <strain evidence="1">ISS1029</strain>
    </source>
</reference>
<name>A0A0V1I861_9BILA</name>
<feature type="non-terminal residue" evidence="1">
    <location>
        <position position="305"/>
    </location>
</feature>
<dbReference type="Proteomes" id="UP000055024">
    <property type="component" value="Unassembled WGS sequence"/>
</dbReference>
<proteinExistence type="predicted"/>
<accession>A0A0V1I861</accession>
<dbReference type="EMBL" id="JYDP01000001">
    <property type="protein sequence ID" value="KRZ19035.1"/>
    <property type="molecule type" value="Genomic_DNA"/>
</dbReference>
<organism evidence="1 2">
    <name type="scientific">Trichinella zimbabwensis</name>
    <dbReference type="NCBI Taxonomy" id="268475"/>
    <lineage>
        <taxon>Eukaryota</taxon>
        <taxon>Metazoa</taxon>
        <taxon>Ecdysozoa</taxon>
        <taxon>Nematoda</taxon>
        <taxon>Enoplea</taxon>
        <taxon>Dorylaimia</taxon>
        <taxon>Trichinellida</taxon>
        <taxon>Trichinellidae</taxon>
        <taxon>Trichinella</taxon>
    </lineage>
</organism>
<protein>
    <submittedName>
        <fullName evidence="1">Uncharacterized protein</fullName>
    </submittedName>
</protein>
<gene>
    <name evidence="1" type="ORF">T11_15601</name>
</gene>
<sequence length="305" mass="36584">LKHTKTNFQNFFRIVITEIVPFTVGQSIAHFRYFTSDQLKFIFNTIFIEQRVQFTLVSLENCFSFLFKMFRFFYFQMRIRVGNRHLSRHAQFRDAIQHVHLAIQFAQQPFARVQRIVMFWNIIRISARNFIIFQIRWCYASFGKIHRHRVLFCNGIGYLVKNSIFIRSDQMSYRNSTNRIRAYVVQEKIDHLVRSYVTVNLWWNYFVIRHCLIISVEHQFLIPNHCIFVAIQIRPSHLIGHRTVADFRKHNHIVQIVVNFQIDSSQNANITGNDGRTLRHHHFASNDTLIFTRSLYIGRTLNKNL</sequence>
<dbReference type="AlphaFoldDB" id="A0A0V1I861"/>
<feature type="non-terminal residue" evidence="1">
    <location>
        <position position="1"/>
    </location>
</feature>